<comment type="caution">
    <text evidence="1">The sequence shown here is derived from an EMBL/GenBank/DDBJ whole genome shotgun (WGS) entry which is preliminary data.</text>
</comment>
<organism evidence="1 2">
    <name type="scientific">Peptoclostridium litorale DSM 5388</name>
    <dbReference type="NCBI Taxonomy" id="1121324"/>
    <lineage>
        <taxon>Bacteria</taxon>
        <taxon>Bacillati</taxon>
        <taxon>Bacillota</taxon>
        <taxon>Clostridia</taxon>
        <taxon>Peptostreptococcales</taxon>
        <taxon>Peptoclostridiaceae</taxon>
        <taxon>Peptoclostridium</taxon>
    </lineage>
</organism>
<dbReference type="AlphaFoldDB" id="A0A069REG2"/>
<proteinExistence type="predicted"/>
<evidence type="ECO:0000313" key="1">
    <source>
        <dbReference type="EMBL" id="KDR95459.1"/>
    </source>
</evidence>
<protein>
    <submittedName>
        <fullName evidence="1">Uncharacterized protein</fullName>
    </submittedName>
</protein>
<dbReference type="RefSeq" id="WP_038263713.1">
    <property type="nucleotide sequence ID" value="NZ_FSRH01000010.1"/>
</dbReference>
<accession>A0A069REG2</accession>
<keyword evidence="2" id="KW-1185">Reference proteome</keyword>
<sequence length="68" mass="7780">MKNKIFITAKPGRGKTTAIKEIVIGTICYRSFPWIDEFKKSNEIEVIELNLENRDDLPGIVLDKLGMK</sequence>
<dbReference type="Proteomes" id="UP000027946">
    <property type="component" value="Unassembled WGS sequence"/>
</dbReference>
<name>A0A069REG2_PEPLI</name>
<reference evidence="1 2" key="1">
    <citation type="submission" date="2014-03" db="EMBL/GenBank/DDBJ databases">
        <title>Genome sequence of Clostridium litorale W6, DSM 5388.</title>
        <authorList>
            <person name="Poehlein A."/>
            <person name="Jagirdar A."/>
            <person name="Khonsari B."/>
            <person name="Chibani C.M."/>
            <person name="Gutierrez Gutierrez D.A."/>
            <person name="Davydova E."/>
            <person name="Alghaithi H.S."/>
            <person name="Nair K.P."/>
            <person name="Dhamotharan K."/>
            <person name="Chandran L."/>
            <person name="G W."/>
            <person name="Daniel R."/>
        </authorList>
    </citation>
    <scope>NUCLEOTIDE SEQUENCE [LARGE SCALE GENOMIC DNA]</scope>
    <source>
        <strain evidence="1 2">W6</strain>
    </source>
</reference>
<dbReference type="OrthoDB" id="9786803at2"/>
<gene>
    <name evidence="1" type="ORF">CLIT_10c01860</name>
</gene>
<evidence type="ECO:0000313" key="2">
    <source>
        <dbReference type="Proteomes" id="UP000027946"/>
    </source>
</evidence>
<dbReference type="EMBL" id="JJMM01000010">
    <property type="protein sequence ID" value="KDR95459.1"/>
    <property type="molecule type" value="Genomic_DNA"/>
</dbReference>